<organism evidence="1 2">
    <name type="scientific">Rhizobium leguminosarum</name>
    <dbReference type="NCBI Taxonomy" id="384"/>
    <lineage>
        <taxon>Bacteria</taxon>
        <taxon>Pseudomonadati</taxon>
        <taxon>Pseudomonadota</taxon>
        <taxon>Alphaproteobacteria</taxon>
        <taxon>Hyphomicrobiales</taxon>
        <taxon>Rhizobiaceae</taxon>
        <taxon>Rhizobium/Agrobacterium group</taxon>
        <taxon>Rhizobium</taxon>
    </lineage>
</organism>
<dbReference type="AlphaFoldDB" id="A0A2K9Z6K0"/>
<dbReference type="InterPro" id="IPR027417">
    <property type="entry name" value="P-loop_NTPase"/>
</dbReference>
<protein>
    <recommendedName>
        <fullName evidence="3">Rad50/SbcC-type AAA domain-containing protein</fullName>
    </recommendedName>
</protein>
<proteinExistence type="predicted"/>
<sequence length="564" mass="63221">MRNLRFEKLELLSLVERTARAIEFHPKLTVIKGPNDVGKSSVIKSLYWAFGAAPKSIHRKWNDAKVKAMVTFTIDGVRHSILRTGDTVAVFDGEGKALICTRNITKDLGPFIAGMLKFGLVFSNRQGEPEIPPPAFALLPFYVNQEGGWEKPFNSFDHLGQYVDFKNSVIDYHSGILGNEYYELAAERRKLQLEQEALAAERRTIGKAVAKLGLEADFSGLELTLADHEEAIQGLLVRLKDVRAIRQTRAAQLAEVLDQRTALDSQVRIAKEAISELEKDAKFAASLEAQEILCPTCGTVHQNDFANRFGILDDREACFEFLTRSGQEMRKLSEAVGKAQLEVRAADTTIAEIQTQLDEKRGDVSLRDVIKMEGRRAAAGLFDEQLTELDRQIGNYASRITEIEDKQDTFKDKDRREKVENFYAVLMLRYLRELDVSAIDHATVSKINGRISDTGSDQPRAVLAYDLAFLKTIYEFKGSFTAPMILDSPNQQDQDAANVAAMIKLIISERPDTGQTILGTVSMHGVEVDDGLVLEFDQKLSVLRPEEFDGMNDRMQAFFTQMQA</sequence>
<evidence type="ECO:0008006" key="3">
    <source>
        <dbReference type="Google" id="ProtNLM"/>
    </source>
</evidence>
<reference evidence="1 2" key="1">
    <citation type="submission" date="2017-11" db="EMBL/GenBank/DDBJ databases">
        <title>Complete genome of Rhizobium leguminosarum Norway, an ineffective micro-symbiont.</title>
        <authorList>
            <person name="Hoffrichter A."/>
            <person name="Liang J."/>
            <person name="Brachmann A."/>
            <person name="Marin M."/>
        </authorList>
    </citation>
    <scope>NUCLEOTIDE SEQUENCE [LARGE SCALE GENOMIC DNA]</scope>
    <source>
        <strain evidence="1 2">Norway</strain>
    </source>
</reference>
<dbReference type="Gene3D" id="3.40.50.300">
    <property type="entry name" value="P-loop containing nucleotide triphosphate hydrolases"/>
    <property type="match status" value="1"/>
</dbReference>
<evidence type="ECO:0000313" key="2">
    <source>
        <dbReference type="Proteomes" id="UP000238523"/>
    </source>
</evidence>
<dbReference type="SUPFAM" id="SSF52540">
    <property type="entry name" value="P-loop containing nucleoside triphosphate hydrolases"/>
    <property type="match status" value="1"/>
</dbReference>
<accession>A0A2K9Z6K0</accession>
<dbReference type="EMBL" id="CP025012">
    <property type="protein sequence ID" value="AUW43863.1"/>
    <property type="molecule type" value="Genomic_DNA"/>
</dbReference>
<gene>
    <name evidence="1" type="ORF">CUJ84_Chr003527</name>
</gene>
<dbReference type="Proteomes" id="UP000238523">
    <property type="component" value="Chromosome"/>
</dbReference>
<evidence type="ECO:0000313" key="1">
    <source>
        <dbReference type="EMBL" id="AUW43863.1"/>
    </source>
</evidence>
<name>A0A2K9Z6K0_RHILE</name>